<protein>
    <submittedName>
        <fullName evidence="1">Uncharacterized protein</fullName>
    </submittedName>
</protein>
<reference evidence="2" key="1">
    <citation type="submission" date="2015-11" db="EMBL/GenBank/DDBJ databases">
        <authorList>
            <person name="Varghese N."/>
        </authorList>
    </citation>
    <scope>NUCLEOTIDE SEQUENCE [LARGE SCALE GENOMIC DNA]</scope>
    <source>
        <strain evidence="2">DSM 45899</strain>
    </source>
</reference>
<dbReference type="EMBL" id="FAOZ01000042">
    <property type="protein sequence ID" value="CUU60584.1"/>
    <property type="molecule type" value="Genomic_DNA"/>
</dbReference>
<keyword evidence="2" id="KW-1185">Reference proteome</keyword>
<proteinExistence type="predicted"/>
<sequence length="32" mass="3672">MRITRWSLYVTNCHAGESLDDHDPYTTSVDST</sequence>
<gene>
    <name evidence="1" type="ORF">Ga0074812_14262</name>
</gene>
<dbReference type="Proteomes" id="UP000198802">
    <property type="component" value="Unassembled WGS sequence"/>
</dbReference>
<name>A0A0S4R0L2_9ACTN</name>
<feature type="non-terminal residue" evidence="1">
    <location>
        <position position="32"/>
    </location>
</feature>
<dbReference type="AlphaFoldDB" id="A0A0S4R0L2"/>
<evidence type="ECO:0000313" key="1">
    <source>
        <dbReference type="EMBL" id="CUU60584.1"/>
    </source>
</evidence>
<organism evidence="1 2">
    <name type="scientific">Parafrankia irregularis</name>
    <dbReference type="NCBI Taxonomy" id="795642"/>
    <lineage>
        <taxon>Bacteria</taxon>
        <taxon>Bacillati</taxon>
        <taxon>Actinomycetota</taxon>
        <taxon>Actinomycetes</taxon>
        <taxon>Frankiales</taxon>
        <taxon>Frankiaceae</taxon>
        <taxon>Parafrankia</taxon>
    </lineage>
</organism>
<accession>A0A0S4R0L2</accession>
<evidence type="ECO:0000313" key="2">
    <source>
        <dbReference type="Proteomes" id="UP000198802"/>
    </source>
</evidence>